<dbReference type="EMBL" id="CP024923">
    <property type="protein sequence ID" value="ATY32944.1"/>
    <property type="molecule type" value="Genomic_DNA"/>
</dbReference>
<dbReference type="InterPro" id="IPR036396">
    <property type="entry name" value="Cyt_P450_sf"/>
</dbReference>
<dbReference type="GO" id="GO:0005506">
    <property type="term" value="F:iron ion binding"/>
    <property type="evidence" value="ECO:0007669"/>
    <property type="project" value="InterPro"/>
</dbReference>
<dbReference type="InterPro" id="IPR011008">
    <property type="entry name" value="Dimeric_a/b-barrel"/>
</dbReference>
<evidence type="ECO:0008006" key="8">
    <source>
        <dbReference type="Google" id="ProtNLM"/>
    </source>
</evidence>
<dbReference type="Proteomes" id="UP000229081">
    <property type="component" value="Chromosome"/>
</dbReference>
<keyword evidence="4" id="KW-0560">Oxidoreductase</keyword>
<dbReference type="PANTHER" id="PTHR30521">
    <property type="entry name" value="DEFERROCHELATASE/PEROXIDASE"/>
    <property type="match status" value="1"/>
</dbReference>
<evidence type="ECO:0000313" key="6">
    <source>
        <dbReference type="EMBL" id="ATY32944.1"/>
    </source>
</evidence>
<evidence type="ECO:0000256" key="5">
    <source>
        <dbReference type="ARBA" id="ARBA00023004"/>
    </source>
</evidence>
<dbReference type="GO" id="GO:0004497">
    <property type="term" value="F:monooxygenase activity"/>
    <property type="evidence" value="ECO:0007669"/>
    <property type="project" value="InterPro"/>
</dbReference>
<evidence type="ECO:0000256" key="4">
    <source>
        <dbReference type="ARBA" id="ARBA00023002"/>
    </source>
</evidence>
<keyword evidence="2" id="KW-0575">Peroxidase</keyword>
<dbReference type="KEGG" id="sphc:CVN68_14040"/>
<dbReference type="InterPro" id="IPR006314">
    <property type="entry name" value="Dyp_peroxidase"/>
</dbReference>
<dbReference type="OrthoDB" id="236246at2"/>
<organism evidence="6 7">
    <name type="scientific">Sphingomonas psychrotolerans</name>
    <dbReference type="NCBI Taxonomy" id="1327635"/>
    <lineage>
        <taxon>Bacteria</taxon>
        <taxon>Pseudomonadati</taxon>
        <taxon>Pseudomonadota</taxon>
        <taxon>Alphaproteobacteria</taxon>
        <taxon>Sphingomonadales</taxon>
        <taxon>Sphingomonadaceae</taxon>
        <taxon>Sphingomonas</taxon>
    </lineage>
</organism>
<keyword evidence="3" id="KW-0479">Metal-binding</keyword>
<dbReference type="Gene3D" id="1.10.630.10">
    <property type="entry name" value="Cytochrome P450"/>
    <property type="match status" value="1"/>
</dbReference>
<sequence length="1186" mass="127685">MDRPTQKPDAAATRENVQANFLRAAKTGGARPRTRNWAMFLFFRIMREDELAATRERILQLRGGGESTDPDQLSAGEMLKLDLSWPGVMNAGLVDPPAAAPAGAFRNWLTALVSKDPEPMKATLAEFGEALEASFAVAAMADGDGMAAPMMAVPAAAADAAPLFEMSFTRAGANLLEVLSAFSSEERYAGLVERALENFKTIASGATTGPALPALLFYEFLRVAAPAIEASRDLPPAIRSEADEAMLGVDRGQGDRIPINFAFTYAGLAALQLDADTLASFPDAFKEGMAARARRLGDVGSSAPEYWEGELGLNSVHGYFTGGVGTHAWPTAPAFWKQLRSEVRAFNDATDGDKEQLRELIGLLFRPVGLEIVHIELGQDPHQHDDDQAALLDGAVGQTPRTEHFGYRDNLSQPFVDLGLGDTLPGGGTASRRSSWTPVAPGEIFLDAPDEDGETHELPVHPVLRRGSTFLVFRKLEQDVQGFRAFLERQRPRDPQAQDALGAQIVGRWKNGAPLVTSPGHQPDVDADAEAILNDFRYAADDPDGRKCPLGAHVRRANPRDIGGRNDVRRHRILRRGISYGGPLLPENSAGDGEKRGMLFIAANARIDLQFEVIQADWLNGGEFLGQVGLDRCPLTGANAGTVADRFFEAGAAAPVTGLPRFVHTKGGDYFFLPGIDALKAIAEGETFAVPPEQLPYHGYSMGDAATPSLYSQSRLKLYGQTMLGTPKRIVRVATPGTGQMVAFVGRHADVTRVLSDKLVNGAVEFSVKAYHDAGQRITRGSDMLVGTDESGPTCPARRRLQPVLERAWTRLAGQFGPSGGIDAAVRNIAKMRIEAALRRTAHARRIDLVADVAAQASYGVVTDLFGLPGPSWVTELGLALPFARQHVGDLPADWLAALKGDQTADPGLTTMQIWSAVLVVDLIGNLHSQKSLQALSRQAGSEMLTHIDARLAEVRGRPGAAPRSLIEAFVLNEALPEIRDLYKHVPAGDDWRSLYYQDVSMILIEIVGSTLAVIPLTFASVMTSLLNMRIAPSALPRHDDKALAAVIYEAERLNPNLPVRMRHCEVDTDWSKAAGIAGNDTVAALVGAANLDSRAFTDPTRFSLTGAGIGEGPARRLEDYLLFGVPGSNKDCWGRDRIAMPVLQECLRACSRLTGLRRVAGSAGEPQKLAGVTIGLLARFTRLAS</sequence>
<keyword evidence="5" id="KW-0408">Iron</keyword>
<comment type="cofactor">
    <cofactor evidence="1">
        <name>heme b</name>
        <dbReference type="ChEBI" id="CHEBI:60344"/>
    </cofactor>
</comment>
<dbReference type="SUPFAM" id="SSF54909">
    <property type="entry name" value="Dimeric alpha+beta barrel"/>
    <property type="match status" value="1"/>
</dbReference>
<dbReference type="GO" id="GO:0004601">
    <property type="term" value="F:peroxidase activity"/>
    <property type="evidence" value="ECO:0007669"/>
    <property type="project" value="UniProtKB-KW"/>
</dbReference>
<proteinExistence type="predicted"/>
<dbReference type="RefSeq" id="WP_100282749.1">
    <property type="nucleotide sequence ID" value="NZ_CP024923.1"/>
</dbReference>
<dbReference type="SUPFAM" id="SSF48264">
    <property type="entry name" value="Cytochrome P450"/>
    <property type="match status" value="1"/>
</dbReference>
<evidence type="ECO:0000256" key="3">
    <source>
        <dbReference type="ARBA" id="ARBA00022723"/>
    </source>
</evidence>
<dbReference type="AlphaFoldDB" id="A0A2K8MIX1"/>
<evidence type="ECO:0000256" key="2">
    <source>
        <dbReference type="ARBA" id="ARBA00022559"/>
    </source>
</evidence>
<dbReference type="PROSITE" id="PS51404">
    <property type="entry name" value="DYP_PEROXIDASE"/>
    <property type="match status" value="1"/>
</dbReference>
<reference evidence="6 7" key="1">
    <citation type="submission" date="2017-11" db="EMBL/GenBank/DDBJ databases">
        <title>Complete genome sequence of Sphingomonas sp. Strain Cra20, a psychrotolerant potential plant growth promoting rhizobacteria.</title>
        <authorList>
            <person name="Luo Y."/>
        </authorList>
    </citation>
    <scope>NUCLEOTIDE SEQUENCE [LARGE SCALE GENOMIC DNA]</scope>
    <source>
        <strain evidence="6 7">Cra20</strain>
    </source>
</reference>
<evidence type="ECO:0000256" key="1">
    <source>
        <dbReference type="ARBA" id="ARBA00001970"/>
    </source>
</evidence>
<protein>
    <recommendedName>
        <fullName evidence="8">Dyp-type peroxidase family</fullName>
    </recommendedName>
</protein>
<dbReference type="GO" id="GO:0020037">
    <property type="term" value="F:heme binding"/>
    <property type="evidence" value="ECO:0007669"/>
    <property type="project" value="InterPro"/>
</dbReference>
<name>A0A2K8MIX1_9SPHN</name>
<dbReference type="GO" id="GO:0016705">
    <property type="term" value="F:oxidoreductase activity, acting on paired donors, with incorporation or reduction of molecular oxygen"/>
    <property type="evidence" value="ECO:0007669"/>
    <property type="project" value="InterPro"/>
</dbReference>
<dbReference type="PANTHER" id="PTHR30521:SF0">
    <property type="entry name" value="DYP-TYPE PEROXIDASE FAMILY PROTEIN"/>
    <property type="match status" value="1"/>
</dbReference>
<accession>A0A2K8MIX1</accession>
<evidence type="ECO:0000313" key="7">
    <source>
        <dbReference type="Proteomes" id="UP000229081"/>
    </source>
</evidence>
<gene>
    <name evidence="6" type="ORF">CVN68_14040</name>
</gene>
<dbReference type="GO" id="GO:0005829">
    <property type="term" value="C:cytosol"/>
    <property type="evidence" value="ECO:0007669"/>
    <property type="project" value="TreeGrafter"/>
</dbReference>
<keyword evidence="7" id="KW-1185">Reference proteome</keyword>